<proteinExistence type="inferred from homology"/>
<evidence type="ECO:0000256" key="9">
    <source>
        <dbReference type="RuleBase" id="RU004227"/>
    </source>
</evidence>
<dbReference type="InterPro" id="IPR020591">
    <property type="entry name" value="Chromosome_initiator_DnaA-like"/>
</dbReference>
<dbReference type="GO" id="GO:0003688">
    <property type="term" value="F:DNA replication origin binding"/>
    <property type="evidence" value="ECO:0007669"/>
    <property type="project" value="UniProtKB-UniRule"/>
</dbReference>
<dbReference type="GO" id="GO:0005886">
    <property type="term" value="C:plasma membrane"/>
    <property type="evidence" value="ECO:0007669"/>
    <property type="project" value="TreeGrafter"/>
</dbReference>
<dbReference type="FunFam" id="1.10.1750.10:FF:000002">
    <property type="entry name" value="Chromosomal replication initiator protein DnaA"/>
    <property type="match status" value="1"/>
</dbReference>
<dbReference type="InterPro" id="IPR027417">
    <property type="entry name" value="P-loop_NTPase"/>
</dbReference>
<keyword evidence="5" id="KW-0067">ATP-binding</keyword>
<dbReference type="SUPFAM" id="SSF52540">
    <property type="entry name" value="P-loop containing nucleoside triphosphate hydrolases"/>
    <property type="match status" value="1"/>
</dbReference>
<dbReference type="InterPro" id="IPR001957">
    <property type="entry name" value="Chromosome_initiator_DnaA"/>
</dbReference>
<dbReference type="PANTHER" id="PTHR30050">
    <property type="entry name" value="CHROMOSOMAL REPLICATION INITIATOR PROTEIN DNAA"/>
    <property type="match status" value="1"/>
</dbReference>
<dbReference type="Pfam" id="PF00308">
    <property type="entry name" value="Bac_DnaA"/>
    <property type="match status" value="1"/>
</dbReference>
<comment type="similarity">
    <text evidence="1 9">Belongs to the DnaA family.</text>
</comment>
<dbReference type="Proteomes" id="UP000576480">
    <property type="component" value="Unassembled WGS sequence"/>
</dbReference>
<dbReference type="CDD" id="cd06571">
    <property type="entry name" value="Bac_DnaA_C"/>
    <property type="match status" value="1"/>
</dbReference>
<dbReference type="AlphaFoldDB" id="A0A6V8PUA0"/>
<dbReference type="NCBIfam" id="TIGR00362">
    <property type="entry name" value="DnaA"/>
    <property type="match status" value="1"/>
</dbReference>
<evidence type="ECO:0000256" key="8">
    <source>
        <dbReference type="NCBIfam" id="TIGR00362"/>
    </source>
</evidence>
<dbReference type="FunFam" id="1.10.8.60:FF:000003">
    <property type="entry name" value="Chromosomal replication initiator protein DnaA"/>
    <property type="match status" value="1"/>
</dbReference>
<protein>
    <recommendedName>
        <fullName evidence="8">Chromosomal replication initiator protein DnaA</fullName>
    </recommendedName>
</protein>
<dbReference type="PROSITE" id="PS01008">
    <property type="entry name" value="DNAA"/>
    <property type="match status" value="1"/>
</dbReference>
<comment type="caution">
    <text evidence="11">The sequence shown here is derived from an EMBL/GenBank/DDBJ whole genome shotgun (WGS) entry which is preliminary data.</text>
</comment>
<evidence type="ECO:0000256" key="4">
    <source>
        <dbReference type="ARBA" id="ARBA00022741"/>
    </source>
</evidence>
<keyword evidence="7" id="KW-0238">DNA-binding</keyword>
<dbReference type="RefSeq" id="WP_176230418.1">
    <property type="nucleotide sequence ID" value="NZ_BLSB01000323.1"/>
</dbReference>
<evidence type="ECO:0000313" key="11">
    <source>
        <dbReference type="EMBL" id="GFP35968.1"/>
    </source>
</evidence>
<reference evidence="11 12" key="1">
    <citation type="journal article" date="2020" name="Front. Microbiol.">
        <title>Single-cell genomics of novel Actinobacteria with the Wood-Ljungdahl pathway discovered in a serpentinizing system.</title>
        <authorList>
            <person name="Merino N."/>
            <person name="Kawai M."/>
            <person name="Boyd E.S."/>
            <person name="Colman D.R."/>
            <person name="McGlynn S.E."/>
            <person name="Nealson K.H."/>
            <person name="Kurokawa K."/>
            <person name="Hongoh Y."/>
        </authorList>
    </citation>
    <scope>NUCLEOTIDE SEQUENCE [LARGE SCALE GENOMIC DNA]</scope>
    <source>
        <strain evidence="11 12">S43</strain>
    </source>
</reference>
<dbReference type="PANTHER" id="PTHR30050:SF2">
    <property type="entry name" value="CHROMOSOMAL REPLICATION INITIATOR PROTEIN DNAA"/>
    <property type="match status" value="1"/>
</dbReference>
<dbReference type="Gene3D" id="1.10.8.60">
    <property type="match status" value="1"/>
</dbReference>
<feature type="non-terminal residue" evidence="11">
    <location>
        <position position="1"/>
    </location>
</feature>
<dbReference type="InterPro" id="IPR013317">
    <property type="entry name" value="DnaA_dom"/>
</dbReference>
<evidence type="ECO:0000256" key="5">
    <source>
        <dbReference type="ARBA" id="ARBA00022840"/>
    </source>
</evidence>
<evidence type="ECO:0000256" key="1">
    <source>
        <dbReference type="ARBA" id="ARBA00006583"/>
    </source>
</evidence>
<keyword evidence="4" id="KW-0547">Nucleotide-binding</keyword>
<dbReference type="GO" id="GO:0006270">
    <property type="term" value="P:DNA replication initiation"/>
    <property type="evidence" value="ECO:0007669"/>
    <property type="project" value="UniProtKB-UniRule"/>
</dbReference>
<dbReference type="InterPro" id="IPR013159">
    <property type="entry name" value="DnaA_C"/>
</dbReference>
<dbReference type="PRINTS" id="PR00051">
    <property type="entry name" value="DNAA"/>
</dbReference>
<gene>
    <name evidence="11" type="ORF">HKBW3S43_01756</name>
</gene>
<keyword evidence="6" id="KW-0446">Lipid-binding</keyword>
<evidence type="ECO:0000256" key="2">
    <source>
        <dbReference type="ARBA" id="ARBA00022490"/>
    </source>
</evidence>
<dbReference type="Gene3D" id="1.10.1750.10">
    <property type="match status" value="1"/>
</dbReference>
<name>A0A6V8PUA0_9ACTN</name>
<evidence type="ECO:0000256" key="7">
    <source>
        <dbReference type="ARBA" id="ARBA00023125"/>
    </source>
</evidence>
<dbReference type="InterPro" id="IPR010921">
    <property type="entry name" value="Trp_repressor/repl_initiator"/>
</dbReference>
<dbReference type="InterPro" id="IPR018312">
    <property type="entry name" value="Chromosome_initiator_DnaA_CS"/>
</dbReference>
<evidence type="ECO:0000259" key="10">
    <source>
        <dbReference type="SMART" id="SM00760"/>
    </source>
</evidence>
<dbReference type="SUPFAM" id="SSF48295">
    <property type="entry name" value="TrpR-like"/>
    <property type="match status" value="1"/>
</dbReference>
<feature type="domain" description="Chromosomal replication initiator DnaA C-terminal" evidence="10">
    <location>
        <begin position="174"/>
        <end position="243"/>
    </location>
</feature>
<dbReference type="Pfam" id="PF08299">
    <property type="entry name" value="Bac_DnaA_C"/>
    <property type="match status" value="1"/>
</dbReference>
<keyword evidence="3 9" id="KW-0235">DNA replication</keyword>
<keyword evidence="2" id="KW-0963">Cytoplasm</keyword>
<evidence type="ECO:0000313" key="12">
    <source>
        <dbReference type="Proteomes" id="UP000576480"/>
    </source>
</evidence>
<accession>A0A6V8PUA0</accession>
<dbReference type="GO" id="GO:0006275">
    <property type="term" value="P:regulation of DNA replication"/>
    <property type="evidence" value="ECO:0007669"/>
    <property type="project" value="UniProtKB-UniRule"/>
</dbReference>
<evidence type="ECO:0000256" key="6">
    <source>
        <dbReference type="ARBA" id="ARBA00023121"/>
    </source>
</evidence>
<dbReference type="EMBL" id="BLSB01000323">
    <property type="protein sequence ID" value="GFP35968.1"/>
    <property type="molecule type" value="Genomic_DNA"/>
</dbReference>
<dbReference type="GO" id="GO:0008289">
    <property type="term" value="F:lipid binding"/>
    <property type="evidence" value="ECO:0007669"/>
    <property type="project" value="UniProtKB-KW"/>
</dbReference>
<sequence length="268" mass="30443">TEKFLSEFINAIKDDKTVAFQSRYRNNDVLLVDDVQFLEDKARTQEEFFHTFNALHNANKQIVITSDRSPKDISTLEERLRSRFEWGLITDIQPPDLETRIAILKKNSERENFCVPDEILEFIASKIKTNIRELEGALIRVVAKASLEGSAVDISIAGTVLQDILPNDTARVITIDRILQEVARYFSMSVAKLISSKRAQDIVRPRQVAMFLSRELTDASLPKIGQVFGGRDHTTVIYAVNKIKKALSEDSETYKQVQEITSHIKTSS</sequence>
<organism evidence="11 12">
    <name type="scientific">Candidatus Hakubella thermalkaliphila</name>
    <dbReference type="NCBI Taxonomy" id="2754717"/>
    <lineage>
        <taxon>Bacteria</taxon>
        <taxon>Bacillati</taxon>
        <taxon>Actinomycetota</taxon>
        <taxon>Actinomycetota incertae sedis</taxon>
        <taxon>Candidatus Hakubellales</taxon>
        <taxon>Candidatus Hakubellaceae</taxon>
        <taxon>Candidatus Hakubella</taxon>
    </lineage>
</organism>
<dbReference type="Gene3D" id="3.40.50.300">
    <property type="entry name" value="P-loop containing nucleotide triphosphate hydrolases"/>
    <property type="match status" value="1"/>
</dbReference>
<dbReference type="GO" id="GO:0005524">
    <property type="term" value="F:ATP binding"/>
    <property type="evidence" value="ECO:0007669"/>
    <property type="project" value="UniProtKB-UniRule"/>
</dbReference>
<dbReference type="SMART" id="SM00760">
    <property type="entry name" value="Bac_DnaA_C"/>
    <property type="match status" value="1"/>
</dbReference>
<evidence type="ECO:0000256" key="3">
    <source>
        <dbReference type="ARBA" id="ARBA00022705"/>
    </source>
</evidence>